<evidence type="ECO:0000256" key="6">
    <source>
        <dbReference type="ARBA" id="ARBA00023139"/>
    </source>
</evidence>
<evidence type="ECO:0000256" key="7">
    <source>
        <dbReference type="ARBA" id="ARBA00023288"/>
    </source>
</evidence>
<dbReference type="Proteomes" id="UP000198956">
    <property type="component" value="Unassembled WGS sequence"/>
</dbReference>
<dbReference type="AlphaFoldDB" id="A0A1G7XZK2"/>
<dbReference type="Pfam" id="PF05504">
    <property type="entry name" value="Spore_GerAC"/>
    <property type="match status" value="1"/>
</dbReference>
<dbReference type="InterPro" id="IPR038501">
    <property type="entry name" value="Spore_GerAC_C_sf"/>
</dbReference>
<dbReference type="GO" id="GO:0009847">
    <property type="term" value="P:spore germination"/>
    <property type="evidence" value="ECO:0007669"/>
    <property type="project" value="InterPro"/>
</dbReference>
<keyword evidence="4" id="KW-0732">Signal</keyword>
<dbReference type="InterPro" id="IPR057336">
    <property type="entry name" value="GerAC_N"/>
</dbReference>
<dbReference type="GeneID" id="97141705"/>
<keyword evidence="7" id="KW-0449">Lipoprotein</keyword>
<dbReference type="OrthoDB" id="2569624at2"/>
<accession>A0A1G7XZK2</accession>
<proteinExistence type="inferred from homology"/>
<keyword evidence="5" id="KW-0472">Membrane</keyword>
<evidence type="ECO:0000256" key="1">
    <source>
        <dbReference type="ARBA" id="ARBA00004635"/>
    </source>
</evidence>
<dbReference type="EMBL" id="CP080764">
    <property type="protein sequence ID" value="QYY41291.1"/>
    <property type="molecule type" value="Genomic_DNA"/>
</dbReference>
<evidence type="ECO:0000313" key="12">
    <source>
        <dbReference type="Proteomes" id="UP000198956"/>
    </source>
</evidence>
<gene>
    <name evidence="10" type="ORF">K3F53_10025</name>
    <name evidence="11" type="ORF">SAMN04489735_100539</name>
</gene>
<evidence type="ECO:0000259" key="9">
    <source>
        <dbReference type="Pfam" id="PF25198"/>
    </source>
</evidence>
<dbReference type="Proteomes" id="UP000826616">
    <property type="component" value="Chromosome"/>
</dbReference>
<keyword evidence="6" id="KW-0564">Palmitate</keyword>
<dbReference type="RefSeq" id="WP_091260032.1">
    <property type="nucleotide sequence ID" value="NZ_CP080764.1"/>
</dbReference>
<dbReference type="Pfam" id="PF25198">
    <property type="entry name" value="Spore_GerAC_N"/>
    <property type="match status" value="1"/>
</dbReference>
<protein>
    <submittedName>
        <fullName evidence="10 11">Spore germination protein</fullName>
    </submittedName>
</protein>
<keyword evidence="3" id="KW-0309">Germination</keyword>
<reference evidence="10 13" key="2">
    <citation type="submission" date="2021-08" db="EMBL/GenBank/DDBJ databases">
        <title>Complete genome sequence of the strain Aneurinibacillus thermoaerophilus CCM 8960.</title>
        <authorList>
            <person name="Musilova J."/>
            <person name="Kourilova X."/>
            <person name="Pernicova I."/>
            <person name="Bezdicek M."/>
            <person name="Lengerova M."/>
            <person name="Obruca S."/>
            <person name="Sedlar K."/>
        </authorList>
    </citation>
    <scope>NUCLEOTIDE SEQUENCE [LARGE SCALE GENOMIC DNA]</scope>
    <source>
        <strain evidence="10 13">CCM 8960</strain>
    </source>
</reference>
<evidence type="ECO:0000256" key="3">
    <source>
        <dbReference type="ARBA" id="ARBA00022544"/>
    </source>
</evidence>
<name>A0A1G7XZK2_ANETH</name>
<evidence type="ECO:0000313" key="13">
    <source>
        <dbReference type="Proteomes" id="UP000826616"/>
    </source>
</evidence>
<dbReference type="InterPro" id="IPR008844">
    <property type="entry name" value="Spore_GerAC-like"/>
</dbReference>
<feature type="domain" description="Spore germination GerAC-like C-terminal" evidence="8">
    <location>
        <begin position="226"/>
        <end position="393"/>
    </location>
</feature>
<feature type="domain" description="Spore germination protein N-terminal" evidence="9">
    <location>
        <begin position="24"/>
        <end position="215"/>
    </location>
</feature>
<dbReference type="InterPro" id="IPR046953">
    <property type="entry name" value="Spore_GerAC-like_C"/>
</dbReference>
<dbReference type="PANTHER" id="PTHR35789">
    <property type="entry name" value="SPORE GERMINATION PROTEIN B3"/>
    <property type="match status" value="1"/>
</dbReference>
<evidence type="ECO:0000256" key="5">
    <source>
        <dbReference type="ARBA" id="ARBA00023136"/>
    </source>
</evidence>
<dbReference type="EMBL" id="FNDE01000005">
    <property type="protein sequence ID" value="SDG89617.1"/>
    <property type="molecule type" value="Genomic_DNA"/>
</dbReference>
<evidence type="ECO:0000256" key="4">
    <source>
        <dbReference type="ARBA" id="ARBA00022729"/>
    </source>
</evidence>
<keyword evidence="13" id="KW-1185">Reference proteome</keyword>
<evidence type="ECO:0000256" key="2">
    <source>
        <dbReference type="ARBA" id="ARBA00007886"/>
    </source>
</evidence>
<dbReference type="PROSITE" id="PS51257">
    <property type="entry name" value="PROKAR_LIPOPROTEIN"/>
    <property type="match status" value="1"/>
</dbReference>
<reference evidence="11 12" key="1">
    <citation type="submission" date="2016-10" db="EMBL/GenBank/DDBJ databases">
        <authorList>
            <person name="de Groot N.N."/>
        </authorList>
    </citation>
    <scope>NUCLEOTIDE SEQUENCE [LARGE SCALE GENOMIC DNA]</scope>
    <source>
        <strain evidence="11 12">L 420-91</strain>
    </source>
</reference>
<comment type="subcellular location">
    <subcellularLocation>
        <location evidence="1">Membrane</location>
        <topology evidence="1">Lipid-anchor</topology>
    </subcellularLocation>
</comment>
<evidence type="ECO:0000313" key="10">
    <source>
        <dbReference type="EMBL" id="QYY41291.1"/>
    </source>
</evidence>
<comment type="similarity">
    <text evidence="2">Belongs to the GerABKC lipoprotein family.</text>
</comment>
<dbReference type="NCBIfam" id="TIGR02887">
    <property type="entry name" value="spore_ger_x_C"/>
    <property type="match status" value="1"/>
</dbReference>
<dbReference type="GO" id="GO:0016020">
    <property type="term" value="C:membrane"/>
    <property type="evidence" value="ECO:0007669"/>
    <property type="project" value="UniProtKB-SubCell"/>
</dbReference>
<organism evidence="11 12">
    <name type="scientific">Aneurinibacillus thermoaerophilus</name>
    <dbReference type="NCBI Taxonomy" id="143495"/>
    <lineage>
        <taxon>Bacteria</taxon>
        <taxon>Bacillati</taxon>
        <taxon>Bacillota</taxon>
        <taxon>Bacilli</taxon>
        <taxon>Bacillales</taxon>
        <taxon>Paenibacillaceae</taxon>
        <taxon>Aneurinibacillus group</taxon>
        <taxon>Aneurinibacillus</taxon>
    </lineage>
</organism>
<dbReference type="PANTHER" id="PTHR35789:SF1">
    <property type="entry name" value="SPORE GERMINATION PROTEIN B3"/>
    <property type="match status" value="1"/>
</dbReference>
<dbReference type="Gene3D" id="3.30.300.210">
    <property type="entry name" value="Nutrient germinant receptor protein C, domain 3"/>
    <property type="match status" value="1"/>
</dbReference>
<evidence type="ECO:0000259" key="8">
    <source>
        <dbReference type="Pfam" id="PF05504"/>
    </source>
</evidence>
<sequence length="399" mass="45324">MKKTKRTFMFSLLLSLIMITGCWDRVELEDIGIVLGVAIDESATKAAKKQEKEELKGQAKERKHILMVHHFIIPQEVEGKTRTGKNKPYSNVVNEGETIFEIVRELSTRVARPPNYEHLKVIVISEEIARSTDLRDIINFFLRNPESRRTIKMLIAKGKARETFEKKPPIMANPALKMAKMIENTKKTLRMAPEMTLGDMSEKLTSETSFVMQRVVTSKTGTKVAGATVINGKTHKMVGWLGEDEMEGLNWMSGKGKAGIVKGTDQKTGKTMVYEVGKMRSRIKPKVQGNNISFTVDIETEGSLREDWLEPGNAFKENLIKRAEKAAEMEIKRLTQKALTKTQKKFKVDVAGFGKQLSIYYPKVWKEVKKDWDKHFSKIPVDINVKVQISEFGTRGTKM</sequence>
<evidence type="ECO:0000313" key="11">
    <source>
        <dbReference type="EMBL" id="SDG89617.1"/>
    </source>
</evidence>